<dbReference type="SUPFAM" id="SSF56935">
    <property type="entry name" value="Porins"/>
    <property type="match status" value="1"/>
</dbReference>
<dbReference type="PANTHER" id="PTHR32552:SF81">
    <property type="entry name" value="TONB-DEPENDENT OUTER MEMBRANE RECEPTOR"/>
    <property type="match status" value="1"/>
</dbReference>
<dbReference type="Gene3D" id="2.40.170.20">
    <property type="entry name" value="TonB-dependent receptor, beta-barrel domain"/>
    <property type="match status" value="1"/>
</dbReference>
<keyword evidence="4" id="KW-0410">Iron transport</keyword>
<dbReference type="Pfam" id="PF07715">
    <property type="entry name" value="Plug"/>
    <property type="match status" value="1"/>
</dbReference>
<evidence type="ECO:0000256" key="3">
    <source>
        <dbReference type="ARBA" id="ARBA00022452"/>
    </source>
</evidence>
<evidence type="ECO:0000256" key="7">
    <source>
        <dbReference type="ARBA" id="ARBA00023065"/>
    </source>
</evidence>
<dbReference type="Pfam" id="PF00593">
    <property type="entry name" value="TonB_dep_Rec_b-barrel"/>
    <property type="match status" value="1"/>
</dbReference>
<evidence type="ECO:0000256" key="1">
    <source>
        <dbReference type="ARBA" id="ARBA00004571"/>
    </source>
</evidence>
<comment type="caution">
    <text evidence="15">The sequence shown here is derived from an EMBL/GenBank/DDBJ whole genome shotgun (WGS) entry which is preliminary data.</text>
</comment>
<dbReference type="Proteomes" id="UP000274695">
    <property type="component" value="Unassembled WGS sequence"/>
</dbReference>
<keyword evidence="5 11" id="KW-0812">Transmembrane</keyword>
<keyword evidence="6" id="KW-0408">Iron</keyword>
<keyword evidence="2 11" id="KW-0813">Transport</keyword>
<sequence length="756" mass="83661">MNIGTIKFFVGVAISCWLTMSGAYAEKASNRLIEEVVVTAQKRSENLQEVPISISAYSGDKLEALNIDGPDELVRITPGLQYDSVVGYALVFIRGVGTEVFLPSFENSVATYTDDVYMPFTSGLSQDFGKIERVEVLKGPQGTLFGRNATGGAIRIITAKPSDELVVDASAEIGNFDKRKYKLYVAGPIVDRLQASLSLVQTESESFYKRPSNSASLYPYPDDESKGYQLKVNWDISDSMNATITAQKTEEDGLGSSIFVSQNVKTLFQATVPSYEEAYVSDPDTPSYFGAESEMVYGELSWESPYFFDIKLLASDLDVNTNLYIDFEGSSSPLVGFNPKNQGGEFTSAELQILSNDNGWHSDRWNWILGYYYYRARDMGFRHLTLDVAQTLTNPLSGVLELADNLLGVLGAGAPNGVSVHLSGLIDSDSDAIFTQSNINLTDSISLTLGVRYQTETRTLAESTLGLEYFNDEFSPPILDYPKQTLDAKDISPKVVLDYKFADDSMFYLSWQEAFKSGGFNVVNITQPPTAVEPEKISAYELGLKGSLRSGSFQYSSAIFQYFIEDQQALYVSLQSSGAITIENAGETEITGLDVEFTWQPLPVSLPNLVLIGAGVYLDGEYVSFEDATGFDQNTGLLRTDLDYSGKTTTRTPKYSYNVGVNYRWDFTDSVIEAGASMYYNDGYFFNPGNTIEQESYELISAQISYLYEPAGLRISAFGQNLTESVYYLNRFETDFNVVGTYAPPRSYGLKLSYQL</sequence>
<evidence type="ECO:0000256" key="8">
    <source>
        <dbReference type="ARBA" id="ARBA00023077"/>
    </source>
</evidence>
<name>A0ABX9W667_9GAMM</name>
<accession>A0ABX9W667</accession>
<dbReference type="InterPro" id="IPR012910">
    <property type="entry name" value="Plug_dom"/>
</dbReference>
<evidence type="ECO:0000256" key="9">
    <source>
        <dbReference type="ARBA" id="ARBA00023136"/>
    </source>
</evidence>
<evidence type="ECO:0000259" key="13">
    <source>
        <dbReference type="Pfam" id="PF00593"/>
    </source>
</evidence>
<evidence type="ECO:0000313" key="16">
    <source>
        <dbReference type="Proteomes" id="UP000274695"/>
    </source>
</evidence>
<evidence type="ECO:0000256" key="4">
    <source>
        <dbReference type="ARBA" id="ARBA00022496"/>
    </source>
</evidence>
<evidence type="ECO:0000256" key="11">
    <source>
        <dbReference type="PROSITE-ProRule" id="PRU01360"/>
    </source>
</evidence>
<comment type="similarity">
    <text evidence="11 12">Belongs to the TonB-dependent receptor family.</text>
</comment>
<keyword evidence="3 11" id="KW-1134">Transmembrane beta strand</keyword>
<evidence type="ECO:0000256" key="6">
    <source>
        <dbReference type="ARBA" id="ARBA00023004"/>
    </source>
</evidence>
<reference evidence="15 16" key="1">
    <citation type="submission" date="2018-10" db="EMBL/GenBank/DDBJ databases">
        <title>Draft genome sequence of Zhongshania sp. DSW25-10.</title>
        <authorList>
            <person name="Oh J."/>
        </authorList>
    </citation>
    <scope>NUCLEOTIDE SEQUENCE [LARGE SCALE GENOMIC DNA]</scope>
    <source>
        <strain evidence="15 16">DSW25-10</strain>
    </source>
</reference>
<evidence type="ECO:0000256" key="5">
    <source>
        <dbReference type="ARBA" id="ARBA00022692"/>
    </source>
</evidence>
<keyword evidence="15" id="KW-0675">Receptor</keyword>
<dbReference type="InterPro" id="IPR039426">
    <property type="entry name" value="TonB-dep_rcpt-like"/>
</dbReference>
<keyword evidence="9 11" id="KW-0472">Membrane</keyword>
<evidence type="ECO:0000256" key="2">
    <source>
        <dbReference type="ARBA" id="ARBA00022448"/>
    </source>
</evidence>
<dbReference type="PANTHER" id="PTHR32552">
    <property type="entry name" value="FERRICHROME IRON RECEPTOR-RELATED"/>
    <property type="match status" value="1"/>
</dbReference>
<keyword evidence="10 11" id="KW-0998">Cell outer membrane</keyword>
<evidence type="ECO:0000259" key="14">
    <source>
        <dbReference type="Pfam" id="PF07715"/>
    </source>
</evidence>
<organism evidence="15 16">
    <name type="scientific">Zhongshania marina</name>
    <dbReference type="NCBI Taxonomy" id="2304603"/>
    <lineage>
        <taxon>Bacteria</taxon>
        <taxon>Pseudomonadati</taxon>
        <taxon>Pseudomonadota</taxon>
        <taxon>Gammaproteobacteria</taxon>
        <taxon>Cellvibrionales</taxon>
        <taxon>Spongiibacteraceae</taxon>
        <taxon>Zhongshania</taxon>
    </lineage>
</organism>
<gene>
    <name evidence="15" type="ORF">D0911_06370</name>
</gene>
<keyword evidence="8 12" id="KW-0798">TonB box</keyword>
<dbReference type="EMBL" id="RHGB01000005">
    <property type="protein sequence ID" value="RNL65979.1"/>
    <property type="molecule type" value="Genomic_DNA"/>
</dbReference>
<dbReference type="PROSITE" id="PS52016">
    <property type="entry name" value="TONB_DEPENDENT_REC_3"/>
    <property type="match status" value="1"/>
</dbReference>
<proteinExistence type="inferred from homology"/>
<protein>
    <submittedName>
        <fullName evidence="15">TonB-dependent receptor</fullName>
    </submittedName>
</protein>
<evidence type="ECO:0000313" key="15">
    <source>
        <dbReference type="EMBL" id="RNL65979.1"/>
    </source>
</evidence>
<keyword evidence="16" id="KW-1185">Reference proteome</keyword>
<feature type="domain" description="TonB-dependent receptor-like beta-barrel" evidence="13">
    <location>
        <begin position="315"/>
        <end position="722"/>
    </location>
</feature>
<dbReference type="InterPro" id="IPR000531">
    <property type="entry name" value="Beta-barrel_TonB"/>
</dbReference>
<dbReference type="RefSeq" id="WP_123181944.1">
    <property type="nucleotide sequence ID" value="NZ_RHGB01000005.1"/>
</dbReference>
<evidence type="ECO:0000256" key="10">
    <source>
        <dbReference type="ARBA" id="ARBA00023237"/>
    </source>
</evidence>
<evidence type="ECO:0000256" key="12">
    <source>
        <dbReference type="RuleBase" id="RU003357"/>
    </source>
</evidence>
<keyword evidence="7" id="KW-0406">Ion transport</keyword>
<feature type="domain" description="TonB-dependent receptor plug" evidence="14">
    <location>
        <begin position="47"/>
        <end position="153"/>
    </location>
</feature>
<dbReference type="InterPro" id="IPR036942">
    <property type="entry name" value="Beta-barrel_TonB_sf"/>
</dbReference>
<comment type="subcellular location">
    <subcellularLocation>
        <location evidence="1 11">Cell outer membrane</location>
        <topology evidence="1 11">Multi-pass membrane protein</topology>
    </subcellularLocation>
</comment>